<dbReference type="OrthoDB" id="432412at2759"/>
<protein>
    <submittedName>
        <fullName evidence="1">Uncharacterized protein</fullName>
    </submittedName>
</protein>
<accession>A0A9P4HK78</accession>
<organism evidence="1 2">
    <name type="scientific">Setomelanomma holmii</name>
    <dbReference type="NCBI Taxonomy" id="210430"/>
    <lineage>
        <taxon>Eukaryota</taxon>
        <taxon>Fungi</taxon>
        <taxon>Dikarya</taxon>
        <taxon>Ascomycota</taxon>
        <taxon>Pezizomycotina</taxon>
        <taxon>Dothideomycetes</taxon>
        <taxon>Pleosporomycetidae</taxon>
        <taxon>Pleosporales</taxon>
        <taxon>Pleosporineae</taxon>
        <taxon>Phaeosphaeriaceae</taxon>
        <taxon>Setomelanomma</taxon>
    </lineage>
</organism>
<comment type="caution">
    <text evidence="1">The sequence shown here is derived from an EMBL/GenBank/DDBJ whole genome shotgun (WGS) entry which is preliminary data.</text>
</comment>
<keyword evidence="2" id="KW-1185">Reference proteome</keyword>
<dbReference type="CDD" id="cd24163">
    <property type="entry name" value="RWDD2_C"/>
    <property type="match status" value="1"/>
</dbReference>
<dbReference type="Proteomes" id="UP000799777">
    <property type="component" value="Unassembled WGS sequence"/>
</dbReference>
<sequence>MSGTIYNALIRTHHITSRKKVAKLRQAAANYNIYALLHYGGSPGIMYCQGPESGVKGWVSTVHKLRYKDFQLAKKPAAKERDDVGPQEQDLSYGKAEEVESVKDFGAKMAELGVQVWWRRGMGYIGDE</sequence>
<dbReference type="AlphaFoldDB" id="A0A9P4HK78"/>
<dbReference type="InterPro" id="IPR059181">
    <property type="entry name" value="RWDD2A-B_C"/>
</dbReference>
<evidence type="ECO:0000313" key="2">
    <source>
        <dbReference type="Proteomes" id="UP000799777"/>
    </source>
</evidence>
<evidence type="ECO:0000313" key="1">
    <source>
        <dbReference type="EMBL" id="KAF2036083.1"/>
    </source>
</evidence>
<gene>
    <name evidence="1" type="ORF">EK21DRAFT_96073</name>
</gene>
<dbReference type="EMBL" id="ML978155">
    <property type="protein sequence ID" value="KAF2036083.1"/>
    <property type="molecule type" value="Genomic_DNA"/>
</dbReference>
<reference evidence="1" key="1">
    <citation type="journal article" date="2020" name="Stud. Mycol.">
        <title>101 Dothideomycetes genomes: a test case for predicting lifestyles and emergence of pathogens.</title>
        <authorList>
            <person name="Haridas S."/>
            <person name="Albert R."/>
            <person name="Binder M."/>
            <person name="Bloem J."/>
            <person name="Labutti K."/>
            <person name="Salamov A."/>
            <person name="Andreopoulos B."/>
            <person name="Baker S."/>
            <person name="Barry K."/>
            <person name="Bills G."/>
            <person name="Bluhm B."/>
            <person name="Cannon C."/>
            <person name="Castanera R."/>
            <person name="Culley D."/>
            <person name="Daum C."/>
            <person name="Ezra D."/>
            <person name="Gonzalez J."/>
            <person name="Henrissat B."/>
            <person name="Kuo A."/>
            <person name="Liang C."/>
            <person name="Lipzen A."/>
            <person name="Lutzoni F."/>
            <person name="Magnuson J."/>
            <person name="Mondo S."/>
            <person name="Nolan M."/>
            <person name="Ohm R."/>
            <person name="Pangilinan J."/>
            <person name="Park H.-J."/>
            <person name="Ramirez L."/>
            <person name="Alfaro M."/>
            <person name="Sun H."/>
            <person name="Tritt A."/>
            <person name="Yoshinaga Y."/>
            <person name="Zwiers L.-H."/>
            <person name="Turgeon B."/>
            <person name="Goodwin S."/>
            <person name="Spatafora J."/>
            <person name="Crous P."/>
            <person name="Grigoriev I."/>
        </authorList>
    </citation>
    <scope>NUCLEOTIDE SEQUENCE</scope>
    <source>
        <strain evidence="1">CBS 110217</strain>
    </source>
</reference>
<name>A0A9P4HK78_9PLEO</name>
<proteinExistence type="predicted"/>